<reference evidence="4 5" key="1">
    <citation type="journal article" date="2002" name="Int. J. Syst. Evol. Microbiol.">
        <title>Sphingopyxis witflariensis sp. nov., isolated from activated sludge.</title>
        <authorList>
            <person name="Kampfer P."/>
            <person name="Witzenberger R."/>
            <person name="Denner E.B."/>
            <person name="Busse H.J."/>
            <person name="Neef A."/>
        </authorList>
    </citation>
    <scope>NUCLEOTIDE SEQUENCE [LARGE SCALE GENOMIC DNA]</scope>
    <source>
        <strain evidence="4 5">DSM 14551</strain>
    </source>
</reference>
<proteinExistence type="predicted"/>
<feature type="chain" id="PRO_5013243088" evidence="2">
    <location>
        <begin position="30"/>
        <end position="226"/>
    </location>
</feature>
<evidence type="ECO:0000313" key="4">
    <source>
        <dbReference type="EMBL" id="OWQ94364.1"/>
    </source>
</evidence>
<sequence>MSRILNVASVAAVGMTAASMLFLAEPGFANDLGANAHIPLITLPGADAPAAADSDLLSGDELTGGESPVEPKAAIEDEPVEAPKPAPLTADSLAELVGKTARPAKLDSELRCLAGAVYFESRGESLVGQLAVAHVVLNRAQSGRFPTSLCGVVHQKSQFSFVRGGRMPAPRESSVQWSNAVAIAQIARDGSWKNHAPGALFFHANYVSPGWRKTRVAQIDNHIFYR</sequence>
<keyword evidence="4" id="KW-0378">Hydrolase</keyword>
<accession>A0A2D0AMH5</accession>
<feature type="domain" description="Cell wall hydrolase SleB" evidence="3">
    <location>
        <begin position="123"/>
        <end position="225"/>
    </location>
</feature>
<feature type="region of interest" description="Disordered" evidence="1">
    <location>
        <begin position="52"/>
        <end position="86"/>
    </location>
</feature>
<organism evidence="4 5">
    <name type="scientific">Sphingopyxis witflariensis</name>
    <dbReference type="NCBI Taxonomy" id="173675"/>
    <lineage>
        <taxon>Bacteria</taxon>
        <taxon>Pseudomonadati</taxon>
        <taxon>Pseudomonadota</taxon>
        <taxon>Alphaproteobacteria</taxon>
        <taxon>Sphingomonadales</taxon>
        <taxon>Sphingomonadaceae</taxon>
        <taxon>Sphingopyxis</taxon>
    </lineage>
</organism>
<evidence type="ECO:0000256" key="2">
    <source>
        <dbReference type="SAM" id="SignalP"/>
    </source>
</evidence>
<dbReference type="EMBL" id="NISJ01000009">
    <property type="protein sequence ID" value="OWQ94364.1"/>
    <property type="molecule type" value="Genomic_DNA"/>
</dbReference>
<evidence type="ECO:0000313" key="5">
    <source>
        <dbReference type="Proteomes" id="UP000197097"/>
    </source>
</evidence>
<gene>
    <name evidence="4" type="ORF">CDQ91_15400</name>
</gene>
<keyword evidence="5" id="KW-1185">Reference proteome</keyword>
<name>A0A2D0AMH5_9SPHN</name>
<protein>
    <submittedName>
        <fullName evidence="4">Cell wall hydrolase</fullName>
    </submittedName>
</protein>
<evidence type="ECO:0000256" key="1">
    <source>
        <dbReference type="SAM" id="MobiDB-lite"/>
    </source>
</evidence>
<keyword evidence="2" id="KW-0732">Signal</keyword>
<dbReference type="AlphaFoldDB" id="A0A2D0AMH5"/>
<dbReference type="Gene3D" id="1.10.10.2520">
    <property type="entry name" value="Cell wall hydrolase SleB, domain 1"/>
    <property type="match status" value="1"/>
</dbReference>
<comment type="caution">
    <text evidence="4">The sequence shown here is derived from an EMBL/GenBank/DDBJ whole genome shotgun (WGS) entry which is preliminary data.</text>
</comment>
<dbReference type="Proteomes" id="UP000197097">
    <property type="component" value="Unassembled WGS sequence"/>
</dbReference>
<dbReference type="OrthoDB" id="9785345at2"/>
<dbReference type="InterPro" id="IPR042047">
    <property type="entry name" value="SleB_dom1"/>
</dbReference>
<dbReference type="GO" id="GO:0016787">
    <property type="term" value="F:hydrolase activity"/>
    <property type="evidence" value="ECO:0007669"/>
    <property type="project" value="UniProtKB-KW"/>
</dbReference>
<evidence type="ECO:0000259" key="3">
    <source>
        <dbReference type="Pfam" id="PF07486"/>
    </source>
</evidence>
<dbReference type="Pfam" id="PF07486">
    <property type="entry name" value="Hydrolase_2"/>
    <property type="match status" value="1"/>
</dbReference>
<feature type="signal peptide" evidence="2">
    <location>
        <begin position="1"/>
        <end position="29"/>
    </location>
</feature>
<dbReference type="InterPro" id="IPR011105">
    <property type="entry name" value="Cell_wall_hydrolase_SleB"/>
</dbReference>